<evidence type="ECO:0000313" key="3">
    <source>
        <dbReference type="Proteomes" id="UP001310022"/>
    </source>
</evidence>
<accession>A0AAN5AJE7</accession>
<name>A0AAN5AJE7_9BACT</name>
<keyword evidence="3" id="KW-1185">Reference proteome</keyword>
<dbReference type="SUPFAM" id="SSF49899">
    <property type="entry name" value="Concanavalin A-like lectins/glucanases"/>
    <property type="match status" value="1"/>
</dbReference>
<sequence>MLLLLPVGKGFASAAILNFSHPLADTTLLWADRHIHLEKEGNQLFPYTLEQARTGHLTFLDLDTLSKNAKAYILRTWRKSGKPPVFIKGKEAQSLVSWVNSQERAQVNLQSEDGVLPEHILWEGTPDLITGARWTYPWGNKRTLKVSPQSPSWSFSPENLLLLKSRPGLKVISAFRKSLEEDLIVKWSINNRFSALGATTNHHQWRPQHIEESKEGWHFNGKNASVLVNDPPIDDAKAPFSVLITFRPEEIKADRMSLLNQGRVFDIKLIDNHLVFNHHYDYKFEKVALVPYQWYELVVVFFPGKKFEYYLNGELLFERDLVAHQYVGQAWVVGSNIWGEYFKGTIQHFLVWDRPLSKEEVSRLYEFTNSPLFRPYIYWGLMVLGFFLILVFYLYKKPKKMPVFKQHSPGPVSKWQLIGGFQILDAAGTLQSHHFSALQREFLISLFLCQLQNKPLTTKRMNQIFWPDKSTDQAKNSRSSLLSRLRKEIKAIGMGSIEQRDGHWFFDVSEKFQVDAQELENLLNTGNWERKDARVLLQSLANGNLVEEDATDFIHQEVLHIERKWWAKLQAQLEHIPSPLRSLAFDALLRLDPLNEEVFEKKTAFLLMEGEFHLAEKGYQSFVTNYFQQLEMEFPIKFSDYLNRFAKR</sequence>
<proteinExistence type="predicted"/>
<dbReference type="Proteomes" id="UP001310022">
    <property type="component" value="Unassembled WGS sequence"/>
</dbReference>
<evidence type="ECO:0000313" key="2">
    <source>
        <dbReference type="EMBL" id="GJM60807.1"/>
    </source>
</evidence>
<dbReference type="GO" id="GO:0005975">
    <property type="term" value="P:carbohydrate metabolic process"/>
    <property type="evidence" value="ECO:0007669"/>
    <property type="project" value="UniProtKB-ARBA"/>
</dbReference>
<dbReference type="PANTHER" id="PTHR35807:SF1">
    <property type="entry name" value="TRANSCRIPTIONAL REGULATOR REDD"/>
    <property type="match status" value="1"/>
</dbReference>
<reference evidence="2 3" key="1">
    <citation type="submission" date="2021-12" db="EMBL/GenBank/DDBJ databases">
        <title>Genome sequencing of bacteria with rrn-lacking chromosome and rrn-plasmid.</title>
        <authorList>
            <person name="Anda M."/>
            <person name="Iwasaki W."/>
        </authorList>
    </citation>
    <scope>NUCLEOTIDE SEQUENCE [LARGE SCALE GENOMIC DNA]</scope>
    <source>
        <strain evidence="2 3">NBRC 15940</strain>
    </source>
</reference>
<feature type="transmembrane region" description="Helical" evidence="1">
    <location>
        <begin position="376"/>
        <end position="395"/>
    </location>
</feature>
<comment type="caution">
    <text evidence="2">The sequence shown here is derived from an EMBL/GenBank/DDBJ whole genome shotgun (WGS) entry which is preliminary data.</text>
</comment>
<dbReference type="InterPro" id="IPR051677">
    <property type="entry name" value="AfsR-DnrI-RedD_regulator"/>
</dbReference>
<organism evidence="2 3">
    <name type="scientific">Persicobacter diffluens</name>
    <dbReference type="NCBI Taxonomy" id="981"/>
    <lineage>
        <taxon>Bacteria</taxon>
        <taxon>Pseudomonadati</taxon>
        <taxon>Bacteroidota</taxon>
        <taxon>Cytophagia</taxon>
        <taxon>Cytophagales</taxon>
        <taxon>Persicobacteraceae</taxon>
        <taxon>Persicobacter</taxon>
    </lineage>
</organism>
<dbReference type="AlphaFoldDB" id="A0AAN5AJE7"/>
<dbReference type="EMBL" id="BQKE01000001">
    <property type="protein sequence ID" value="GJM60807.1"/>
    <property type="molecule type" value="Genomic_DNA"/>
</dbReference>
<dbReference type="GO" id="GO:0003677">
    <property type="term" value="F:DNA binding"/>
    <property type="evidence" value="ECO:0007669"/>
    <property type="project" value="TreeGrafter"/>
</dbReference>
<keyword evidence="1" id="KW-0472">Membrane</keyword>
<dbReference type="InterPro" id="IPR013320">
    <property type="entry name" value="ConA-like_dom_sf"/>
</dbReference>
<dbReference type="GO" id="GO:0004553">
    <property type="term" value="F:hydrolase activity, hydrolyzing O-glycosyl compounds"/>
    <property type="evidence" value="ECO:0007669"/>
    <property type="project" value="UniProtKB-ARBA"/>
</dbReference>
<keyword evidence="1" id="KW-1133">Transmembrane helix</keyword>
<protein>
    <recommendedName>
        <fullName evidence="4">Bacterial transcriptional activator domain-containing protein</fullName>
    </recommendedName>
</protein>
<evidence type="ECO:0008006" key="4">
    <source>
        <dbReference type="Google" id="ProtNLM"/>
    </source>
</evidence>
<dbReference type="Pfam" id="PF13385">
    <property type="entry name" value="Laminin_G_3"/>
    <property type="match status" value="1"/>
</dbReference>
<evidence type="ECO:0000256" key="1">
    <source>
        <dbReference type="SAM" id="Phobius"/>
    </source>
</evidence>
<dbReference type="GO" id="GO:0006355">
    <property type="term" value="P:regulation of DNA-templated transcription"/>
    <property type="evidence" value="ECO:0007669"/>
    <property type="project" value="TreeGrafter"/>
</dbReference>
<keyword evidence="1" id="KW-0812">Transmembrane</keyword>
<gene>
    <name evidence="2" type="ORF">PEDI_13590</name>
</gene>
<dbReference type="Gene3D" id="2.60.120.200">
    <property type="match status" value="1"/>
</dbReference>
<dbReference type="PANTHER" id="PTHR35807">
    <property type="entry name" value="TRANSCRIPTIONAL REGULATOR REDD-RELATED"/>
    <property type="match status" value="1"/>
</dbReference>